<evidence type="ECO:0000256" key="1">
    <source>
        <dbReference type="SAM" id="MobiDB-lite"/>
    </source>
</evidence>
<dbReference type="AlphaFoldDB" id="A0A5J4V0M0"/>
<protein>
    <submittedName>
        <fullName evidence="2">Uncharacterized protein</fullName>
    </submittedName>
</protein>
<name>A0A5J4V0M0_9EUKA</name>
<evidence type="ECO:0000313" key="2">
    <source>
        <dbReference type="EMBL" id="KAA6375942.1"/>
    </source>
</evidence>
<feature type="region of interest" description="Disordered" evidence="1">
    <location>
        <begin position="53"/>
        <end position="73"/>
    </location>
</feature>
<evidence type="ECO:0000313" key="3">
    <source>
        <dbReference type="Proteomes" id="UP000324800"/>
    </source>
</evidence>
<reference evidence="2 3" key="1">
    <citation type="submission" date="2019-03" db="EMBL/GenBank/DDBJ databases">
        <title>Single cell metagenomics reveals metabolic interactions within the superorganism composed of flagellate Streblomastix strix and complex community of Bacteroidetes bacteria on its surface.</title>
        <authorList>
            <person name="Treitli S.C."/>
            <person name="Kolisko M."/>
            <person name="Husnik F."/>
            <person name="Keeling P."/>
            <person name="Hampl V."/>
        </authorList>
    </citation>
    <scope>NUCLEOTIDE SEQUENCE [LARGE SCALE GENOMIC DNA]</scope>
    <source>
        <strain evidence="2">ST1C</strain>
    </source>
</reference>
<proteinExistence type="predicted"/>
<comment type="caution">
    <text evidence="2">The sequence shown here is derived from an EMBL/GenBank/DDBJ whole genome shotgun (WGS) entry which is preliminary data.</text>
</comment>
<dbReference type="Proteomes" id="UP000324800">
    <property type="component" value="Unassembled WGS sequence"/>
</dbReference>
<organism evidence="2 3">
    <name type="scientific">Streblomastix strix</name>
    <dbReference type="NCBI Taxonomy" id="222440"/>
    <lineage>
        <taxon>Eukaryota</taxon>
        <taxon>Metamonada</taxon>
        <taxon>Preaxostyla</taxon>
        <taxon>Oxymonadida</taxon>
        <taxon>Streblomastigidae</taxon>
        <taxon>Streblomastix</taxon>
    </lineage>
</organism>
<accession>A0A5J4V0M0</accession>
<dbReference type="EMBL" id="SNRW01010876">
    <property type="protein sequence ID" value="KAA6375942.1"/>
    <property type="molecule type" value="Genomic_DNA"/>
</dbReference>
<gene>
    <name evidence="2" type="ORF">EZS28_028531</name>
</gene>
<feature type="non-terminal residue" evidence="2">
    <location>
        <position position="1"/>
    </location>
</feature>
<sequence>IFSDCLTNDEDRNIFSAQIVSLAKQYMQIYWNYDTMFEKKVVKGALVELEQTQNKDDKAGKKKEDDQPKTLPL</sequence>